<dbReference type="PANTHER" id="PTHR43792:SF8">
    <property type="entry name" value="[RIBOSOMAL PROTEIN US5]-ALANINE N-ACETYLTRANSFERASE"/>
    <property type="match status" value="1"/>
</dbReference>
<accession>A0A382P3F4</accession>
<evidence type="ECO:0000256" key="1">
    <source>
        <dbReference type="ARBA" id="ARBA00022679"/>
    </source>
</evidence>
<evidence type="ECO:0000259" key="4">
    <source>
        <dbReference type="PROSITE" id="PS51186"/>
    </source>
</evidence>
<sequence length="197" mass="22842">MSVHRITRSELEDSHLLGLNVQVRPPEPRDWHAWAELRTASRDFLVPWEPAWARDAHTRAAYRRRLRRQQRDASDDVCYSYFLVRRSDDALMGGITLSNIQRGVAQSCGVGYWIGEPYARDGYMTEGLKCVLGHCFSSLGLHRIEAACMPNNDASQALLRRCGFRREGYAREYLKINGAWRDHLLFAVMEEEWRRTA</sequence>
<protein>
    <recommendedName>
        <fullName evidence="4">N-acetyltransferase domain-containing protein</fullName>
    </recommendedName>
</protein>
<keyword evidence="2" id="KW-0012">Acyltransferase</keyword>
<keyword evidence="1" id="KW-0808">Transferase</keyword>
<gene>
    <name evidence="5" type="ORF">METZ01_LOCUS320132</name>
</gene>
<reference evidence="5" key="1">
    <citation type="submission" date="2018-05" db="EMBL/GenBank/DDBJ databases">
        <authorList>
            <person name="Lanie J.A."/>
            <person name="Ng W.-L."/>
            <person name="Kazmierczak K.M."/>
            <person name="Andrzejewski T.M."/>
            <person name="Davidsen T.M."/>
            <person name="Wayne K.J."/>
            <person name="Tettelin H."/>
            <person name="Glass J.I."/>
            <person name="Rusch D."/>
            <person name="Podicherti R."/>
            <person name="Tsui H.-C.T."/>
            <person name="Winkler M.E."/>
        </authorList>
    </citation>
    <scope>NUCLEOTIDE SEQUENCE</scope>
</reference>
<dbReference type="Gene3D" id="3.40.630.30">
    <property type="match status" value="1"/>
</dbReference>
<evidence type="ECO:0000256" key="2">
    <source>
        <dbReference type="ARBA" id="ARBA00023315"/>
    </source>
</evidence>
<dbReference type="InterPro" id="IPR051531">
    <property type="entry name" value="N-acetyltransferase"/>
</dbReference>
<dbReference type="SUPFAM" id="SSF55729">
    <property type="entry name" value="Acyl-CoA N-acyltransferases (Nat)"/>
    <property type="match status" value="1"/>
</dbReference>
<dbReference type="PANTHER" id="PTHR43792">
    <property type="entry name" value="GNAT FAMILY, PUTATIVE (AFU_ORTHOLOGUE AFUA_3G00765)-RELATED-RELATED"/>
    <property type="match status" value="1"/>
</dbReference>
<organism evidence="5">
    <name type="scientific">marine metagenome</name>
    <dbReference type="NCBI Taxonomy" id="408172"/>
    <lineage>
        <taxon>unclassified sequences</taxon>
        <taxon>metagenomes</taxon>
        <taxon>ecological metagenomes</taxon>
    </lineage>
</organism>
<evidence type="ECO:0000313" key="5">
    <source>
        <dbReference type="EMBL" id="SVC67278.1"/>
    </source>
</evidence>
<dbReference type="EMBL" id="UINC01104264">
    <property type="protein sequence ID" value="SVC67278.1"/>
    <property type="molecule type" value="Genomic_DNA"/>
</dbReference>
<dbReference type="InterPro" id="IPR016181">
    <property type="entry name" value="Acyl_CoA_acyltransferase"/>
</dbReference>
<evidence type="ECO:0000256" key="3">
    <source>
        <dbReference type="ARBA" id="ARBA00038502"/>
    </source>
</evidence>
<proteinExistence type="inferred from homology"/>
<comment type="similarity">
    <text evidence="3">Belongs to the acetyltransferase family. RimJ subfamily.</text>
</comment>
<dbReference type="PROSITE" id="PS51186">
    <property type="entry name" value="GNAT"/>
    <property type="match status" value="1"/>
</dbReference>
<name>A0A382P3F4_9ZZZZ</name>
<dbReference type="Pfam" id="PF13302">
    <property type="entry name" value="Acetyltransf_3"/>
    <property type="match status" value="1"/>
</dbReference>
<dbReference type="GO" id="GO:0005737">
    <property type="term" value="C:cytoplasm"/>
    <property type="evidence" value="ECO:0007669"/>
    <property type="project" value="TreeGrafter"/>
</dbReference>
<dbReference type="AlphaFoldDB" id="A0A382P3F4"/>
<dbReference type="GO" id="GO:0008999">
    <property type="term" value="F:protein-N-terminal-alanine acetyltransferase activity"/>
    <property type="evidence" value="ECO:0007669"/>
    <property type="project" value="TreeGrafter"/>
</dbReference>
<dbReference type="InterPro" id="IPR000182">
    <property type="entry name" value="GNAT_dom"/>
</dbReference>
<feature type="domain" description="N-acetyltransferase" evidence="4">
    <location>
        <begin position="21"/>
        <end position="187"/>
    </location>
</feature>